<dbReference type="GO" id="GO:0016787">
    <property type="term" value="F:hydrolase activity"/>
    <property type="evidence" value="ECO:0007669"/>
    <property type="project" value="UniProtKB-KW"/>
</dbReference>
<dbReference type="EMBL" id="RKKU01000004">
    <property type="protein sequence ID" value="ROZ86594.1"/>
    <property type="molecule type" value="Genomic_DNA"/>
</dbReference>
<dbReference type="InterPro" id="IPR013830">
    <property type="entry name" value="SGNH_hydro"/>
</dbReference>
<dbReference type="Pfam" id="PF13472">
    <property type="entry name" value="Lipase_GDSL_2"/>
    <property type="match status" value="1"/>
</dbReference>
<evidence type="ECO:0000313" key="2">
    <source>
        <dbReference type="EMBL" id="ROZ86594.1"/>
    </source>
</evidence>
<protein>
    <submittedName>
        <fullName evidence="2">SGNH/GDSL hydrolase family protein</fullName>
    </submittedName>
</protein>
<evidence type="ECO:0000313" key="3">
    <source>
        <dbReference type="Proteomes" id="UP000275199"/>
    </source>
</evidence>
<proteinExistence type="predicted"/>
<dbReference type="Gene3D" id="3.40.50.1110">
    <property type="entry name" value="SGNH hydrolase"/>
    <property type="match status" value="1"/>
</dbReference>
<organism evidence="2 3">
    <name type="scientific">Pseudomonas neustonica</name>
    <dbReference type="NCBI Taxonomy" id="2487346"/>
    <lineage>
        <taxon>Bacteria</taxon>
        <taxon>Pseudomonadati</taxon>
        <taxon>Pseudomonadota</taxon>
        <taxon>Gammaproteobacteria</taxon>
        <taxon>Pseudomonadales</taxon>
        <taxon>Pseudomonadaceae</taxon>
        <taxon>Pseudomonas</taxon>
    </lineage>
</organism>
<keyword evidence="3" id="KW-1185">Reference proteome</keyword>
<name>A0ABX9XMW4_9PSED</name>
<comment type="caution">
    <text evidence="2">The sequence shown here is derived from an EMBL/GenBank/DDBJ whole genome shotgun (WGS) entry which is preliminary data.</text>
</comment>
<dbReference type="InterPro" id="IPR036514">
    <property type="entry name" value="SGNH_hydro_sf"/>
</dbReference>
<gene>
    <name evidence="2" type="ORF">EF096_05115</name>
</gene>
<dbReference type="SUPFAM" id="SSF52266">
    <property type="entry name" value="SGNH hydrolase"/>
    <property type="match status" value="1"/>
</dbReference>
<keyword evidence="2" id="KW-0378">Hydrolase</keyword>
<accession>A0ABX9XMW4</accession>
<sequence>MSRWWYLVAPALPLLLPQALWVKRTALRLPDASPPWQGLVPGQTPSTPPLRLLLLGESTVSGVGVDRQADALAGQLAAQLAAITGRPVQWQALGRNGADAQACLQDLLPQVLDQRWDLALLVLGVNDTTHLTSRRQWRTRLACLLAGLSSRSVQVGVTAVPPLGRFTALPQPLRGWFGLRSGLLDRDLRQVAARQHALYLPLDLSFESAYLARDGFHPSAAGYREWAAGIARQWAPPGAEPSPSSVEVGT</sequence>
<dbReference type="Proteomes" id="UP000275199">
    <property type="component" value="Unassembled WGS sequence"/>
</dbReference>
<dbReference type="CDD" id="cd01836">
    <property type="entry name" value="FeeA_FeeB_like"/>
    <property type="match status" value="1"/>
</dbReference>
<reference evidence="2 3" key="1">
    <citation type="submission" date="2018-11" db="EMBL/GenBank/DDBJ databases">
        <authorList>
            <person name="Jang G.I."/>
            <person name="Hwang C.Y."/>
        </authorList>
    </citation>
    <scope>NUCLEOTIDE SEQUENCE [LARGE SCALE GENOMIC DNA]</scope>
    <source>
        <strain evidence="2 3">SSM26</strain>
    </source>
</reference>
<feature type="domain" description="SGNH hydrolase-type esterase" evidence="1">
    <location>
        <begin position="54"/>
        <end position="224"/>
    </location>
</feature>
<evidence type="ECO:0000259" key="1">
    <source>
        <dbReference type="Pfam" id="PF13472"/>
    </source>
</evidence>